<feature type="region of interest" description="Disordered" evidence="1">
    <location>
        <begin position="1"/>
        <end position="20"/>
    </location>
</feature>
<dbReference type="GO" id="GO:0003964">
    <property type="term" value="F:RNA-directed DNA polymerase activity"/>
    <property type="evidence" value="ECO:0007669"/>
    <property type="project" value="UniProtKB-KW"/>
</dbReference>
<dbReference type="Pfam" id="PF00078">
    <property type="entry name" value="RVT_1"/>
    <property type="match status" value="1"/>
</dbReference>
<dbReference type="Proteomes" id="UP000299102">
    <property type="component" value="Unassembled WGS sequence"/>
</dbReference>
<dbReference type="OrthoDB" id="6614157at2759"/>
<sequence length="678" mass="76875">MLAEGSGEFRSPETARECSKADELKMQPYAAQAISTPLIGPTRALQQLIGKWPKLLNRTATSPYPPLRTPTTLAFEDREKLSVSPTALKDNAHTSPHDPYTSRIEEEVRQKVSLDPKDDLDPVTLDEVKGLVKNLKTRKAPGLDGISNKAIKCFSSPLLALLVAIFNACLKNCYFPEVWKDAVIIGIPKPGKPRDLPASYRPISLLSSLGKLYEKILKSRLSDHLFKKGLIIDEQFGFRPQHSCPQQALRLVEYISEGFKRKHKTVAVFFDVAKAFDRVWHAGLIHKLYTLEVPDRLVLIIHKYISNRHFAFRHEHTISSKKILRAGVPQGSTLSPLLYSAYTNDIPRPKTGVQLALFADDTTLFLRSDSLNHIIPRLQRAINELTQWFQLWRIEVNSEKSAAIYFDFSNIKRTLAVPYNAPTLRISNAPIPWQHNYKYLGITLDKHLHFRDHIQRVRKLAIFYMSRLSGMIGRKSKMSLLNKRTLYTMCIRPVMTYACPVFAHAAPTALQDLQVIQNKFCRRATGAQWYVKNSVLHRDLELPTLSKFMKDASERFFSIAINHTNPLISAAASYEAPPENHFLRRPRNALSDPPDDLTARPTRALATSSVQYSNARGREKEIYTKVESRREKERILLNKEVAIGAEIHGRSKANVDQLLHLSASARWRSGRTPTGASP</sequence>
<dbReference type="InterPro" id="IPR000477">
    <property type="entry name" value="RT_dom"/>
</dbReference>
<dbReference type="PROSITE" id="PS50878">
    <property type="entry name" value="RT_POL"/>
    <property type="match status" value="1"/>
</dbReference>
<keyword evidence="3" id="KW-0808">Transferase</keyword>
<evidence type="ECO:0000259" key="2">
    <source>
        <dbReference type="PROSITE" id="PS50878"/>
    </source>
</evidence>
<feature type="domain" description="Reverse transcriptase" evidence="2">
    <location>
        <begin position="168"/>
        <end position="444"/>
    </location>
</feature>
<evidence type="ECO:0000313" key="4">
    <source>
        <dbReference type="Proteomes" id="UP000299102"/>
    </source>
</evidence>
<protein>
    <submittedName>
        <fullName evidence="3">RNA-directed DNA polymerase from mobile element jockey</fullName>
    </submittedName>
</protein>
<dbReference type="EMBL" id="BGZK01000754">
    <property type="protein sequence ID" value="GBP59159.1"/>
    <property type="molecule type" value="Genomic_DNA"/>
</dbReference>
<dbReference type="InterPro" id="IPR043502">
    <property type="entry name" value="DNA/RNA_pol_sf"/>
</dbReference>
<feature type="compositionally biased region" description="Basic and acidic residues" evidence="1">
    <location>
        <begin position="10"/>
        <end position="20"/>
    </location>
</feature>
<dbReference type="CDD" id="cd01650">
    <property type="entry name" value="RT_nLTR_like"/>
    <property type="match status" value="1"/>
</dbReference>
<dbReference type="PANTHER" id="PTHR19446">
    <property type="entry name" value="REVERSE TRANSCRIPTASES"/>
    <property type="match status" value="1"/>
</dbReference>
<name>A0A4C1X9X3_EUMVA</name>
<reference evidence="3 4" key="1">
    <citation type="journal article" date="2019" name="Commun. Biol.">
        <title>The bagworm genome reveals a unique fibroin gene that provides high tensile strength.</title>
        <authorList>
            <person name="Kono N."/>
            <person name="Nakamura H."/>
            <person name="Ohtoshi R."/>
            <person name="Tomita M."/>
            <person name="Numata K."/>
            <person name="Arakawa K."/>
        </authorList>
    </citation>
    <scope>NUCLEOTIDE SEQUENCE [LARGE SCALE GENOMIC DNA]</scope>
</reference>
<keyword evidence="3" id="KW-0548">Nucleotidyltransferase</keyword>
<evidence type="ECO:0000256" key="1">
    <source>
        <dbReference type="SAM" id="MobiDB-lite"/>
    </source>
</evidence>
<gene>
    <name evidence="3" type="primary">pol</name>
    <name evidence="3" type="ORF">EVAR_53312_1</name>
</gene>
<evidence type="ECO:0000313" key="3">
    <source>
        <dbReference type="EMBL" id="GBP59159.1"/>
    </source>
</evidence>
<proteinExistence type="predicted"/>
<organism evidence="3 4">
    <name type="scientific">Eumeta variegata</name>
    <name type="common">Bagworm moth</name>
    <name type="synonym">Eumeta japonica</name>
    <dbReference type="NCBI Taxonomy" id="151549"/>
    <lineage>
        <taxon>Eukaryota</taxon>
        <taxon>Metazoa</taxon>
        <taxon>Ecdysozoa</taxon>
        <taxon>Arthropoda</taxon>
        <taxon>Hexapoda</taxon>
        <taxon>Insecta</taxon>
        <taxon>Pterygota</taxon>
        <taxon>Neoptera</taxon>
        <taxon>Endopterygota</taxon>
        <taxon>Lepidoptera</taxon>
        <taxon>Glossata</taxon>
        <taxon>Ditrysia</taxon>
        <taxon>Tineoidea</taxon>
        <taxon>Psychidae</taxon>
        <taxon>Oiketicinae</taxon>
        <taxon>Eumeta</taxon>
    </lineage>
</organism>
<keyword evidence="3" id="KW-0695">RNA-directed DNA polymerase</keyword>
<dbReference type="AlphaFoldDB" id="A0A4C1X9X3"/>
<keyword evidence="4" id="KW-1185">Reference proteome</keyword>
<comment type="caution">
    <text evidence="3">The sequence shown here is derived from an EMBL/GenBank/DDBJ whole genome shotgun (WGS) entry which is preliminary data.</text>
</comment>
<dbReference type="SUPFAM" id="SSF56672">
    <property type="entry name" value="DNA/RNA polymerases"/>
    <property type="match status" value="1"/>
</dbReference>
<accession>A0A4C1X9X3</accession>